<sequence length="284" mass="30547">MSIGYWEQVQRAGFEVPSDRPLDELTAELTAMLGSTRPEVRDGTAFPALATWIDNGVYDDLLAGLGDGMVAGLSVGLGEDGTDTVFRRSFSALILGACIERDNARHLLPGAKILEWGDRAATWFLTERDTRGYVTDKGWAHAIAHGADTLGALGESPHLAGPEHAVLLDIIAERLLEQPSDAPLAAGEPDRIAAAVMQVLRRNTLGVDALEPWVHRIGAAANPYGGTVDHDPYAVTAAPQAFLRALFLHLSLGHDQPAVRPDLLLVVIDALRLTNAPYLRVDTR</sequence>
<accession>A0ABT4CBB1</accession>
<name>A0ABT4CBB1_9ACTN</name>
<comment type="caution">
    <text evidence="1">The sequence shown here is derived from an EMBL/GenBank/DDBJ whole genome shotgun (WGS) entry which is preliminary data.</text>
</comment>
<evidence type="ECO:0000313" key="2">
    <source>
        <dbReference type="Proteomes" id="UP001074726"/>
    </source>
</evidence>
<organism evidence="1 2">
    <name type="scientific">Nocardioides pini</name>
    <dbReference type="NCBI Taxonomy" id="2975053"/>
    <lineage>
        <taxon>Bacteria</taxon>
        <taxon>Bacillati</taxon>
        <taxon>Actinomycetota</taxon>
        <taxon>Actinomycetes</taxon>
        <taxon>Propionibacteriales</taxon>
        <taxon>Nocardioidaceae</taxon>
        <taxon>Nocardioides</taxon>
    </lineage>
</organism>
<reference evidence="1" key="1">
    <citation type="submission" date="2022-08" db="EMBL/GenBank/DDBJ databases">
        <title>Genome sequencing of Nocardioides sp. STR2.</title>
        <authorList>
            <person name="So Y."/>
        </authorList>
    </citation>
    <scope>NUCLEOTIDE SEQUENCE</scope>
    <source>
        <strain evidence="1">STR2</strain>
    </source>
</reference>
<proteinExistence type="predicted"/>
<dbReference type="Proteomes" id="UP001074726">
    <property type="component" value="Unassembled WGS sequence"/>
</dbReference>
<dbReference type="EMBL" id="JAPPUX010000001">
    <property type="protein sequence ID" value="MCY4725681.1"/>
    <property type="molecule type" value="Genomic_DNA"/>
</dbReference>
<dbReference type="InterPro" id="IPR021247">
    <property type="entry name" value="DUF2785"/>
</dbReference>
<protein>
    <submittedName>
        <fullName evidence="1">DUF2785 domain-containing protein</fullName>
    </submittedName>
</protein>
<keyword evidence="2" id="KW-1185">Reference proteome</keyword>
<evidence type="ECO:0000313" key="1">
    <source>
        <dbReference type="EMBL" id="MCY4725681.1"/>
    </source>
</evidence>
<gene>
    <name evidence="1" type="ORF">NYO98_05260</name>
</gene>
<dbReference type="RefSeq" id="WP_268110471.1">
    <property type="nucleotide sequence ID" value="NZ_JAPPUX010000001.1"/>
</dbReference>
<dbReference type="Pfam" id="PF10978">
    <property type="entry name" value="DUF2785"/>
    <property type="match status" value="1"/>
</dbReference>